<comment type="caution">
    <text evidence="2">The sequence shown here is derived from an EMBL/GenBank/DDBJ whole genome shotgun (WGS) entry which is preliminary data.</text>
</comment>
<evidence type="ECO:0000313" key="3">
    <source>
        <dbReference type="Proteomes" id="UP000785679"/>
    </source>
</evidence>
<evidence type="ECO:0000259" key="1">
    <source>
        <dbReference type="Pfam" id="PF01738"/>
    </source>
</evidence>
<sequence>MGCTASKATNATEALPKSLVASGTRNFTFKVDGKEDGQGYFATQGRDSKIGVILIQEWWGLNESICATADTFASQGFAVLAVDIYRGKIADSREKAGHLMGGLDFGAAVQDIVFAAKALKEKGYAKVGITGFCMGGALTIAAVANSTEFSAAAPFYGVPDLTKAPVANIKCPVLAHFGEDDDSKGFADPETAKKLEAAAVEGGVDFTLHMWKGAGHAFMNQGNPKTYRPELAKQALEETGDFFKRHMF</sequence>
<dbReference type="InterPro" id="IPR029058">
    <property type="entry name" value="AB_hydrolase_fold"/>
</dbReference>
<dbReference type="EMBL" id="RRYP01010680">
    <property type="protein sequence ID" value="TNV78232.1"/>
    <property type="molecule type" value="Genomic_DNA"/>
</dbReference>
<accession>A0A8J8NMD1</accession>
<dbReference type="PANTHER" id="PTHR46623">
    <property type="entry name" value="CARBOXYMETHYLENEBUTENOLIDASE-RELATED"/>
    <property type="match status" value="1"/>
</dbReference>
<keyword evidence="3" id="KW-1185">Reference proteome</keyword>
<dbReference type="Gene3D" id="3.40.50.1820">
    <property type="entry name" value="alpha/beta hydrolase"/>
    <property type="match status" value="1"/>
</dbReference>
<dbReference type="Proteomes" id="UP000785679">
    <property type="component" value="Unassembled WGS sequence"/>
</dbReference>
<gene>
    <name evidence="2" type="ORF">FGO68_gene14801</name>
</gene>
<reference evidence="2" key="1">
    <citation type="submission" date="2019-06" db="EMBL/GenBank/DDBJ databases">
        <authorList>
            <person name="Zheng W."/>
        </authorList>
    </citation>
    <scope>NUCLEOTIDE SEQUENCE</scope>
    <source>
        <strain evidence="2">QDHG01</strain>
    </source>
</reference>
<dbReference type="InterPro" id="IPR002925">
    <property type="entry name" value="Dienelactn_hydro"/>
</dbReference>
<dbReference type="InterPro" id="IPR051049">
    <property type="entry name" value="Dienelactone_hydrolase-like"/>
</dbReference>
<protein>
    <recommendedName>
        <fullName evidence="1">Dienelactone hydrolase domain-containing protein</fullName>
    </recommendedName>
</protein>
<organism evidence="2 3">
    <name type="scientific">Halteria grandinella</name>
    <dbReference type="NCBI Taxonomy" id="5974"/>
    <lineage>
        <taxon>Eukaryota</taxon>
        <taxon>Sar</taxon>
        <taxon>Alveolata</taxon>
        <taxon>Ciliophora</taxon>
        <taxon>Intramacronucleata</taxon>
        <taxon>Spirotrichea</taxon>
        <taxon>Stichotrichia</taxon>
        <taxon>Sporadotrichida</taxon>
        <taxon>Halteriidae</taxon>
        <taxon>Halteria</taxon>
    </lineage>
</organism>
<dbReference type="SUPFAM" id="SSF53474">
    <property type="entry name" value="alpha/beta-Hydrolases"/>
    <property type="match status" value="1"/>
</dbReference>
<dbReference type="OrthoDB" id="17560at2759"/>
<dbReference type="GO" id="GO:0016787">
    <property type="term" value="F:hydrolase activity"/>
    <property type="evidence" value="ECO:0007669"/>
    <property type="project" value="InterPro"/>
</dbReference>
<dbReference type="AlphaFoldDB" id="A0A8J8NMD1"/>
<feature type="domain" description="Dienelactone hydrolase" evidence="1">
    <location>
        <begin position="39"/>
        <end position="246"/>
    </location>
</feature>
<dbReference type="Pfam" id="PF01738">
    <property type="entry name" value="DLH"/>
    <property type="match status" value="1"/>
</dbReference>
<dbReference type="PANTHER" id="PTHR46623:SF6">
    <property type="entry name" value="ALPHA_BETA-HYDROLASES SUPERFAMILY PROTEIN"/>
    <property type="match status" value="1"/>
</dbReference>
<name>A0A8J8NMD1_HALGN</name>
<evidence type="ECO:0000313" key="2">
    <source>
        <dbReference type="EMBL" id="TNV78232.1"/>
    </source>
</evidence>
<proteinExistence type="predicted"/>